<proteinExistence type="predicted"/>
<dbReference type="Pfam" id="PF18953">
    <property type="entry name" value="SAP_new25"/>
    <property type="match status" value="1"/>
</dbReference>
<reference evidence="1 2" key="1">
    <citation type="submission" date="2017-08" db="EMBL/GenBank/DDBJ databases">
        <title>Infants hospitalized years apart are colonized by the same room-sourced microbial strains.</title>
        <authorList>
            <person name="Brooks B."/>
            <person name="Olm M.R."/>
            <person name="Firek B.A."/>
            <person name="Baker R."/>
            <person name="Thomas B.C."/>
            <person name="Morowitz M.J."/>
            <person name="Banfield J.F."/>
        </authorList>
    </citation>
    <scope>NUCLEOTIDE SEQUENCE [LARGE SCALE GENOMIC DNA]</scope>
    <source>
        <strain evidence="1">S2_003_000_R1_3</strain>
    </source>
</reference>
<name>A0A2W5SP36_9CORY</name>
<sequence length="214" mass="25169">MQPTQKRGTAELRRKMSVKEFDDGYFYAAELKRFAREVGISVGNRRKFEVEDLIRSFLETGVVPASQPTLPRNKGEERDRLALDEQVRNYVDDKETKEFLLDAVRSSSPGIKKKSGQWYWLNDWRRKQQERQAVFTYQDVVDHLSKLMHQKGRLPQVPSARMNNFITDLRADPVNSEMTRDEVQQEWRWLKKQPGPKTYAEYKRLRGTAENSNG</sequence>
<gene>
    <name evidence="1" type="ORF">DI525_07135</name>
</gene>
<dbReference type="EMBL" id="QFRA01000017">
    <property type="protein sequence ID" value="PZR04380.1"/>
    <property type="molecule type" value="Genomic_DNA"/>
</dbReference>
<organism evidence="1 2">
    <name type="scientific">Corynebacterium kroppenstedtii</name>
    <dbReference type="NCBI Taxonomy" id="161879"/>
    <lineage>
        <taxon>Bacteria</taxon>
        <taxon>Bacillati</taxon>
        <taxon>Actinomycetota</taxon>
        <taxon>Actinomycetes</taxon>
        <taxon>Mycobacteriales</taxon>
        <taxon>Corynebacteriaceae</taxon>
        <taxon>Corynebacterium</taxon>
    </lineage>
</organism>
<dbReference type="RefSeq" id="WP_303735077.1">
    <property type="nucleotide sequence ID" value="NZ_CAKZHK010000010.1"/>
</dbReference>
<comment type="caution">
    <text evidence="1">The sequence shown here is derived from an EMBL/GenBank/DDBJ whole genome shotgun (WGS) entry which is preliminary data.</text>
</comment>
<evidence type="ECO:0000313" key="2">
    <source>
        <dbReference type="Proteomes" id="UP000249432"/>
    </source>
</evidence>
<accession>A0A2W5SP36</accession>
<evidence type="ECO:0000313" key="1">
    <source>
        <dbReference type="EMBL" id="PZR04380.1"/>
    </source>
</evidence>
<dbReference type="Proteomes" id="UP000249432">
    <property type="component" value="Unassembled WGS sequence"/>
</dbReference>
<dbReference type="AlphaFoldDB" id="A0A2W5SP36"/>
<protein>
    <submittedName>
        <fullName evidence="1">Uncharacterized protein</fullName>
    </submittedName>
</protein>